<name>A0A4V2M958_9ACTN</name>
<dbReference type="Pfam" id="PF17853">
    <property type="entry name" value="GGDEF_2"/>
    <property type="match status" value="1"/>
</dbReference>
<dbReference type="Proteomes" id="UP000293342">
    <property type="component" value="Unassembled WGS sequence"/>
</dbReference>
<reference evidence="5 6" key="1">
    <citation type="submission" date="2019-02" db="EMBL/GenBank/DDBJ databases">
        <title>Kribbella capetownensis sp. nov. and Kribbella speibonae sp. nov., isolated from soil.</title>
        <authorList>
            <person name="Curtis S.M."/>
            <person name="Norton I."/>
            <person name="Everest G.J."/>
            <person name="Meyers P.R."/>
        </authorList>
    </citation>
    <scope>NUCLEOTIDE SEQUENCE [LARGE SCALE GENOMIC DNA]</scope>
    <source>
        <strain evidence="5 6">YM53</strain>
    </source>
</reference>
<dbReference type="Pfam" id="PF13556">
    <property type="entry name" value="HTH_30"/>
    <property type="match status" value="1"/>
</dbReference>
<protein>
    <recommendedName>
        <fullName evidence="7">PucR family transcriptional regulator</fullName>
    </recommendedName>
</protein>
<dbReference type="InterPro" id="IPR025751">
    <property type="entry name" value="RsbRD_N_dom"/>
</dbReference>
<dbReference type="Gene3D" id="1.10.10.2840">
    <property type="entry name" value="PucR C-terminal helix-turn-helix domain"/>
    <property type="match status" value="1"/>
</dbReference>
<keyword evidence="6" id="KW-1185">Reference proteome</keyword>
<sequence length="403" mass="44274">MGAELPKLTETLHKVLAASIPELQGDALLLELLAASIESNLETIAHIMRYEIAIDEVSTPSAAQEYARRLAQRGVSPSALVRAYRLGQQQVLEWAFDEIAATERDGRIAFAAGRLIVDQTFRYIDRISEQVVTAYESERVRWLANRNTVRAAMLDELLRGERADLVSAESALGYRLRQNHLGVVLWSTAQSPAAAELRRLERLLQQLTKTVGGAGQPLFVPRDRTTGWGWVPLGRAAEVRGLDMLHYDDADGELRVATGSPAAGAAGFRVTHLQAIRAQQVAVTAQGCAVRVTSFVDPEVRTAAMLAADLDGTRRLVANALGGLAADTDNAVRLRETLQVFLAEKGSYIATADRVHLHKNTVKYRIDRAVDERGRSLDDERLELELALVACRWLGRSVLTTPQ</sequence>
<dbReference type="EMBL" id="SJKD01000001">
    <property type="protein sequence ID" value="TCC54152.1"/>
    <property type="molecule type" value="Genomic_DNA"/>
</dbReference>
<evidence type="ECO:0000313" key="5">
    <source>
        <dbReference type="EMBL" id="TCC54152.1"/>
    </source>
</evidence>
<evidence type="ECO:0000256" key="1">
    <source>
        <dbReference type="ARBA" id="ARBA00006754"/>
    </source>
</evidence>
<dbReference type="PANTHER" id="PTHR33744">
    <property type="entry name" value="CARBOHYDRATE DIACID REGULATOR"/>
    <property type="match status" value="1"/>
</dbReference>
<feature type="domain" description="CdaR GGDEF-like" evidence="4">
    <location>
        <begin position="163"/>
        <end position="281"/>
    </location>
</feature>
<dbReference type="AlphaFoldDB" id="A0A4V2M958"/>
<accession>A0A4V2M958</accession>
<organism evidence="5 6">
    <name type="scientific">Kribbella capetownensis</name>
    <dbReference type="NCBI Taxonomy" id="1572659"/>
    <lineage>
        <taxon>Bacteria</taxon>
        <taxon>Bacillati</taxon>
        <taxon>Actinomycetota</taxon>
        <taxon>Actinomycetes</taxon>
        <taxon>Propionibacteriales</taxon>
        <taxon>Kribbellaceae</taxon>
        <taxon>Kribbella</taxon>
    </lineage>
</organism>
<dbReference type="Pfam" id="PF14361">
    <property type="entry name" value="RsbRD_N"/>
    <property type="match status" value="1"/>
</dbReference>
<evidence type="ECO:0000259" key="4">
    <source>
        <dbReference type="Pfam" id="PF17853"/>
    </source>
</evidence>
<comment type="similarity">
    <text evidence="1">Belongs to the CdaR family.</text>
</comment>
<feature type="domain" description="RsbT co-antagonist protein RsbRD N-terminal" evidence="3">
    <location>
        <begin position="6"/>
        <end position="150"/>
    </location>
</feature>
<evidence type="ECO:0000313" key="6">
    <source>
        <dbReference type="Proteomes" id="UP000293342"/>
    </source>
</evidence>
<dbReference type="PANTHER" id="PTHR33744:SF1">
    <property type="entry name" value="DNA-BINDING TRANSCRIPTIONAL ACTIVATOR ADER"/>
    <property type="match status" value="1"/>
</dbReference>
<proteinExistence type="inferred from homology"/>
<dbReference type="InterPro" id="IPR042070">
    <property type="entry name" value="PucR_C-HTH_sf"/>
</dbReference>
<evidence type="ECO:0000259" key="3">
    <source>
        <dbReference type="Pfam" id="PF14361"/>
    </source>
</evidence>
<dbReference type="InterPro" id="IPR051448">
    <property type="entry name" value="CdaR-like_regulators"/>
</dbReference>
<feature type="domain" description="PucR C-terminal helix-turn-helix" evidence="2">
    <location>
        <begin position="334"/>
        <end position="389"/>
    </location>
</feature>
<dbReference type="InterPro" id="IPR041522">
    <property type="entry name" value="CdaR_GGDEF"/>
</dbReference>
<dbReference type="OrthoDB" id="3663486at2"/>
<gene>
    <name evidence="5" type="ORF">E0H75_07355</name>
</gene>
<evidence type="ECO:0000259" key="2">
    <source>
        <dbReference type="Pfam" id="PF13556"/>
    </source>
</evidence>
<dbReference type="InterPro" id="IPR025736">
    <property type="entry name" value="PucR_C-HTH_dom"/>
</dbReference>
<comment type="caution">
    <text evidence="5">The sequence shown here is derived from an EMBL/GenBank/DDBJ whole genome shotgun (WGS) entry which is preliminary data.</text>
</comment>
<evidence type="ECO:0008006" key="7">
    <source>
        <dbReference type="Google" id="ProtNLM"/>
    </source>
</evidence>